<feature type="transmembrane region" description="Helical" evidence="2">
    <location>
        <begin position="273"/>
        <end position="293"/>
    </location>
</feature>
<name>A0ABD6AZ70_9EURY</name>
<organism evidence="3 4">
    <name type="scientific">Halomarina rubra</name>
    <dbReference type="NCBI Taxonomy" id="2071873"/>
    <lineage>
        <taxon>Archaea</taxon>
        <taxon>Methanobacteriati</taxon>
        <taxon>Methanobacteriota</taxon>
        <taxon>Stenosarchaea group</taxon>
        <taxon>Halobacteria</taxon>
        <taxon>Halobacteriales</taxon>
        <taxon>Natronomonadaceae</taxon>
        <taxon>Halomarina</taxon>
    </lineage>
</organism>
<keyword evidence="2" id="KW-1133">Transmembrane helix</keyword>
<feature type="transmembrane region" description="Helical" evidence="2">
    <location>
        <begin position="85"/>
        <end position="107"/>
    </location>
</feature>
<dbReference type="AlphaFoldDB" id="A0ABD6AZ70"/>
<sequence length="542" mass="57923">MSSKQRADPLLILAVLSVGIATRLLPWHLSPLPFNTDAFVFVRRAEQIQQANRLAFVGPTAPAPDEYLFDMLLAMSSEVVGIQPLYFVQILIACLAIIPSLIAVSYARSLTRGLPRTYQRGAAAFAGIGLSIEGLYLWRTATISSEVYGLAFVAIIVFALHWGITREDRRLLALAVVLSSLMPAVHNGSTFILGLILTTLVAIVVTREFTARRALIGMLGVVGFWLLAFGYNELVELPYSATISAAPGLFIGWTILITMLARWLDIAGSPTQRAIPVGLFGLGSLVFVLNAALPVFPGMPSTSPLLLLFTLPLVALLIVAAYGTPLVTTKSGIAMFAVTVGPLAALGFALTGGRTADYQALLTRSTTFMHLGVLVITAVTLAMLVHRRPTLGRVAVVVVVLAILVSAPFPFSGLETKPFEAVTEPSEFEAAMFGAEYTDGGWASDDHLSHIATKYRGEDVSDISANAWLRGESGPPQCPTMSRESWTTTGAPAVPEPLRISSGAYDQWVMTGDVVYSGGAAESIVLHWEPGTCNQPPVGNAR</sequence>
<keyword evidence="2" id="KW-0812">Transmembrane</keyword>
<feature type="transmembrane region" description="Helical" evidence="2">
    <location>
        <begin position="184"/>
        <end position="205"/>
    </location>
</feature>
<feature type="transmembrane region" description="Helical" evidence="2">
    <location>
        <begin position="214"/>
        <end position="231"/>
    </location>
</feature>
<gene>
    <name evidence="3" type="ORF">ACFSBT_12715</name>
</gene>
<keyword evidence="2" id="KW-0472">Membrane</keyword>
<protein>
    <submittedName>
        <fullName evidence="3">Uncharacterized protein</fullName>
    </submittedName>
</protein>
<dbReference type="EMBL" id="JBHUDC010000006">
    <property type="protein sequence ID" value="MFD1514139.1"/>
    <property type="molecule type" value="Genomic_DNA"/>
</dbReference>
<feature type="transmembrane region" description="Helical" evidence="2">
    <location>
        <begin position="391"/>
        <end position="411"/>
    </location>
</feature>
<feature type="transmembrane region" description="Helical" evidence="2">
    <location>
        <begin position="237"/>
        <end position="261"/>
    </location>
</feature>
<comment type="caution">
    <text evidence="3">The sequence shown here is derived from an EMBL/GenBank/DDBJ whole genome shotgun (WGS) entry which is preliminary data.</text>
</comment>
<feature type="transmembrane region" description="Helical" evidence="2">
    <location>
        <begin position="305"/>
        <end position="322"/>
    </location>
</feature>
<evidence type="ECO:0000256" key="2">
    <source>
        <dbReference type="SAM" id="Phobius"/>
    </source>
</evidence>
<keyword evidence="4" id="KW-1185">Reference proteome</keyword>
<dbReference type="RefSeq" id="WP_250874110.1">
    <property type="nucleotide sequence ID" value="NZ_JALXFV010000006.1"/>
</dbReference>
<feature type="transmembrane region" description="Helical" evidence="2">
    <location>
        <begin position="334"/>
        <end position="353"/>
    </location>
</feature>
<dbReference type="Proteomes" id="UP001597187">
    <property type="component" value="Unassembled WGS sequence"/>
</dbReference>
<evidence type="ECO:0000313" key="4">
    <source>
        <dbReference type="Proteomes" id="UP001597187"/>
    </source>
</evidence>
<evidence type="ECO:0000313" key="3">
    <source>
        <dbReference type="EMBL" id="MFD1514139.1"/>
    </source>
</evidence>
<reference evidence="3 4" key="1">
    <citation type="journal article" date="2019" name="Int. J. Syst. Evol. Microbiol.">
        <title>The Global Catalogue of Microorganisms (GCM) 10K type strain sequencing project: providing services to taxonomists for standard genome sequencing and annotation.</title>
        <authorList>
            <consortium name="The Broad Institute Genomics Platform"/>
            <consortium name="The Broad Institute Genome Sequencing Center for Infectious Disease"/>
            <person name="Wu L."/>
            <person name="Ma J."/>
        </authorList>
    </citation>
    <scope>NUCLEOTIDE SEQUENCE [LARGE SCALE GENOMIC DNA]</scope>
    <source>
        <strain evidence="3 4">CGMCC 1.12563</strain>
    </source>
</reference>
<proteinExistence type="predicted"/>
<feature type="compositionally biased region" description="Polar residues" evidence="1">
    <location>
        <begin position="479"/>
        <end position="490"/>
    </location>
</feature>
<accession>A0ABD6AZ70</accession>
<evidence type="ECO:0000256" key="1">
    <source>
        <dbReference type="SAM" id="MobiDB-lite"/>
    </source>
</evidence>
<feature type="region of interest" description="Disordered" evidence="1">
    <location>
        <begin position="471"/>
        <end position="493"/>
    </location>
</feature>
<feature type="transmembrane region" description="Helical" evidence="2">
    <location>
        <begin position="365"/>
        <end position="384"/>
    </location>
</feature>
<feature type="transmembrane region" description="Helical" evidence="2">
    <location>
        <begin position="147"/>
        <end position="164"/>
    </location>
</feature>